<evidence type="ECO:0000256" key="7">
    <source>
        <dbReference type="ARBA" id="ARBA00022723"/>
    </source>
</evidence>
<comment type="subcellular location">
    <subcellularLocation>
        <location evidence="2">Chromosome</location>
    </subcellularLocation>
    <subcellularLocation>
        <location evidence="1">Nucleus</location>
    </subcellularLocation>
</comment>
<evidence type="ECO:0000256" key="11">
    <source>
        <dbReference type="SAM" id="MobiDB-lite"/>
    </source>
</evidence>
<accession>A0A8J5D3B5</accession>
<dbReference type="GO" id="GO:0005694">
    <property type="term" value="C:chromosome"/>
    <property type="evidence" value="ECO:0007669"/>
    <property type="project" value="UniProtKB-SubCell"/>
</dbReference>
<keyword evidence="10" id="KW-0539">Nucleus</keyword>
<feature type="compositionally biased region" description="Basic residues" evidence="11">
    <location>
        <begin position="346"/>
        <end position="372"/>
    </location>
</feature>
<dbReference type="SMART" id="SM00508">
    <property type="entry name" value="PostSET"/>
    <property type="match status" value="1"/>
</dbReference>
<evidence type="ECO:0000256" key="3">
    <source>
        <dbReference type="ARBA" id="ARBA00022454"/>
    </source>
</evidence>
<dbReference type="InterPro" id="IPR059153">
    <property type="entry name" value="NSD_PHD-1st"/>
</dbReference>
<evidence type="ECO:0000256" key="8">
    <source>
        <dbReference type="ARBA" id="ARBA00022771"/>
    </source>
</evidence>
<evidence type="ECO:0000256" key="5">
    <source>
        <dbReference type="ARBA" id="ARBA00022679"/>
    </source>
</evidence>
<keyword evidence="3" id="KW-0158">Chromosome</keyword>
<name>A0A8J5D3B5_CHIOP</name>
<dbReference type="GO" id="GO:0032259">
    <property type="term" value="P:methylation"/>
    <property type="evidence" value="ECO:0007669"/>
    <property type="project" value="UniProtKB-KW"/>
</dbReference>
<dbReference type="GO" id="GO:0008757">
    <property type="term" value="F:S-adenosylmethionine-dependent methyltransferase activity"/>
    <property type="evidence" value="ECO:0007669"/>
    <property type="project" value="UniProtKB-ARBA"/>
</dbReference>
<dbReference type="AlphaFoldDB" id="A0A8J5D3B5"/>
<dbReference type="Pfam" id="PF17982">
    <property type="entry name" value="C5HCH"/>
    <property type="match status" value="1"/>
</dbReference>
<dbReference type="OrthoDB" id="422362at2759"/>
<evidence type="ECO:0000256" key="9">
    <source>
        <dbReference type="ARBA" id="ARBA00022833"/>
    </source>
</evidence>
<evidence type="ECO:0000259" key="12">
    <source>
        <dbReference type="PROSITE" id="PS50280"/>
    </source>
</evidence>
<evidence type="ECO:0000313" key="15">
    <source>
        <dbReference type="Proteomes" id="UP000770661"/>
    </source>
</evidence>
<keyword evidence="4" id="KW-0489">Methyltransferase</keyword>
<dbReference type="Gene3D" id="3.30.40.10">
    <property type="entry name" value="Zinc/RING finger domain, C3HC4 (zinc finger)"/>
    <property type="match status" value="1"/>
</dbReference>
<keyword evidence="8" id="KW-0863">Zinc-finger</keyword>
<dbReference type="SMART" id="SM00249">
    <property type="entry name" value="PHD"/>
    <property type="match status" value="1"/>
</dbReference>
<evidence type="ECO:0000256" key="2">
    <source>
        <dbReference type="ARBA" id="ARBA00004286"/>
    </source>
</evidence>
<dbReference type="InterPro" id="IPR001214">
    <property type="entry name" value="SET_dom"/>
</dbReference>
<protein>
    <submittedName>
        <fullName evidence="14">Histone-lysine N-methyltransferase, H3 lysine-36 and H4 lysine-20 specific</fullName>
    </submittedName>
</protein>
<proteinExistence type="predicted"/>
<dbReference type="PROSITE" id="PS50868">
    <property type="entry name" value="POST_SET"/>
    <property type="match status" value="1"/>
</dbReference>
<evidence type="ECO:0000313" key="14">
    <source>
        <dbReference type="EMBL" id="KAG0730141.1"/>
    </source>
</evidence>
<keyword evidence="15" id="KW-1185">Reference proteome</keyword>
<evidence type="ECO:0000256" key="4">
    <source>
        <dbReference type="ARBA" id="ARBA00022603"/>
    </source>
</evidence>
<dbReference type="SUPFAM" id="SSF82199">
    <property type="entry name" value="SET domain"/>
    <property type="match status" value="1"/>
</dbReference>
<evidence type="ECO:0000256" key="6">
    <source>
        <dbReference type="ARBA" id="ARBA00022691"/>
    </source>
</evidence>
<sequence>MQRPVGLVDSLSLSNLKTLQDIDKGEFVIEYVGELIDDEEFRRRIDDMHDVKEENYYFLTIDKDIMIDAGPKGNLARFMNNSCQPNCETQKWTVGGDTRVGLFAIEDIPADSELTFNYNLQCVGTEKKRCCCGAPNCSGFIGGKVQKTELAAQQKKREKNGKKRPKKRRREVKLSEDECFRCGGSGNLILCDGVDCPKGYHLECLGLKKLPRGKWICPWHHCDECGQWSTRLNRCDYCPNSYCRQHLMENLHHIPGLGCVCSDHNTDELEALRGQMDAASVIENTEAQDQHKSDADSDCGHDGTLPPPASPSVEPGDPSTADAAAEGQQKTVEQPGRSKVEGKSTAPRKPRRRSSQLDYRKRRRNRYRKRKVAPSLPQADRVEEATGQSKGGEVKPTEEKAKHVNEA</sequence>
<keyword evidence="7" id="KW-0479">Metal-binding</keyword>
<dbReference type="InterPro" id="IPR011011">
    <property type="entry name" value="Znf_FYVE_PHD"/>
</dbReference>
<organism evidence="14 15">
    <name type="scientific">Chionoecetes opilio</name>
    <name type="common">Atlantic snow crab</name>
    <name type="synonym">Cancer opilio</name>
    <dbReference type="NCBI Taxonomy" id="41210"/>
    <lineage>
        <taxon>Eukaryota</taxon>
        <taxon>Metazoa</taxon>
        <taxon>Ecdysozoa</taxon>
        <taxon>Arthropoda</taxon>
        <taxon>Crustacea</taxon>
        <taxon>Multicrustacea</taxon>
        <taxon>Malacostraca</taxon>
        <taxon>Eumalacostraca</taxon>
        <taxon>Eucarida</taxon>
        <taxon>Decapoda</taxon>
        <taxon>Pleocyemata</taxon>
        <taxon>Brachyura</taxon>
        <taxon>Eubrachyura</taxon>
        <taxon>Majoidea</taxon>
        <taxon>Majidae</taxon>
        <taxon>Chionoecetes</taxon>
    </lineage>
</organism>
<dbReference type="CDD" id="cd15568">
    <property type="entry name" value="PHD5_NSD"/>
    <property type="match status" value="1"/>
</dbReference>
<dbReference type="GO" id="GO:0008270">
    <property type="term" value="F:zinc ion binding"/>
    <property type="evidence" value="ECO:0007669"/>
    <property type="project" value="UniProtKB-KW"/>
</dbReference>
<dbReference type="GO" id="GO:0008276">
    <property type="term" value="F:protein methyltransferase activity"/>
    <property type="evidence" value="ECO:0007669"/>
    <property type="project" value="UniProtKB-ARBA"/>
</dbReference>
<feature type="compositionally biased region" description="Basic and acidic residues" evidence="11">
    <location>
        <begin position="392"/>
        <end position="407"/>
    </location>
</feature>
<feature type="region of interest" description="Disordered" evidence="11">
    <location>
        <begin position="285"/>
        <end position="407"/>
    </location>
</feature>
<dbReference type="Proteomes" id="UP000770661">
    <property type="component" value="Unassembled WGS sequence"/>
</dbReference>
<dbReference type="InterPro" id="IPR041306">
    <property type="entry name" value="C5HCH"/>
</dbReference>
<feature type="compositionally biased region" description="Basic and acidic residues" evidence="11">
    <location>
        <begin position="288"/>
        <end position="301"/>
    </location>
</feature>
<dbReference type="InterPro" id="IPR046341">
    <property type="entry name" value="SET_dom_sf"/>
</dbReference>
<feature type="domain" description="Post-SET" evidence="13">
    <location>
        <begin position="126"/>
        <end position="142"/>
    </location>
</feature>
<evidence type="ECO:0000256" key="10">
    <source>
        <dbReference type="ARBA" id="ARBA00023242"/>
    </source>
</evidence>
<dbReference type="PANTHER" id="PTHR22884">
    <property type="entry name" value="SET DOMAIN PROTEINS"/>
    <property type="match status" value="1"/>
</dbReference>
<evidence type="ECO:0000256" key="1">
    <source>
        <dbReference type="ARBA" id="ARBA00004123"/>
    </source>
</evidence>
<dbReference type="InterPro" id="IPR003616">
    <property type="entry name" value="Post-SET_dom"/>
</dbReference>
<dbReference type="GO" id="GO:0005634">
    <property type="term" value="C:nucleus"/>
    <property type="evidence" value="ECO:0007669"/>
    <property type="project" value="UniProtKB-SubCell"/>
</dbReference>
<dbReference type="EMBL" id="JACEEZ010000480">
    <property type="protein sequence ID" value="KAG0730141.1"/>
    <property type="molecule type" value="Genomic_DNA"/>
</dbReference>
<dbReference type="GO" id="GO:0008170">
    <property type="term" value="F:N-methyltransferase activity"/>
    <property type="evidence" value="ECO:0007669"/>
    <property type="project" value="UniProtKB-ARBA"/>
</dbReference>
<dbReference type="Pfam" id="PF23011">
    <property type="entry name" value="PHD-1st_NSD"/>
    <property type="match status" value="1"/>
</dbReference>
<feature type="domain" description="SET" evidence="12">
    <location>
        <begin position="3"/>
        <end position="119"/>
    </location>
</feature>
<dbReference type="Gene3D" id="2.170.270.10">
    <property type="entry name" value="SET domain"/>
    <property type="match status" value="1"/>
</dbReference>
<dbReference type="SUPFAM" id="SSF57903">
    <property type="entry name" value="FYVE/PHD zinc finger"/>
    <property type="match status" value="1"/>
</dbReference>
<reference evidence="14" key="1">
    <citation type="submission" date="2020-07" db="EMBL/GenBank/DDBJ databases">
        <title>The High-quality genome of the commercially important snow crab, Chionoecetes opilio.</title>
        <authorList>
            <person name="Jeong J.-H."/>
            <person name="Ryu S."/>
        </authorList>
    </citation>
    <scope>NUCLEOTIDE SEQUENCE</scope>
    <source>
        <strain evidence="14">MADBK_172401_WGS</strain>
        <tissue evidence="14">Digestive gland</tissue>
    </source>
</reference>
<keyword evidence="9" id="KW-0862">Zinc</keyword>
<gene>
    <name evidence="14" type="primary">Nsd1_1</name>
    <name evidence="14" type="ORF">GWK47_028893</name>
</gene>
<dbReference type="PROSITE" id="PS50280">
    <property type="entry name" value="SET"/>
    <property type="match status" value="1"/>
</dbReference>
<keyword evidence="5" id="KW-0808">Transferase</keyword>
<dbReference type="Pfam" id="PF00856">
    <property type="entry name" value="SET"/>
    <property type="match status" value="1"/>
</dbReference>
<keyword evidence="6" id="KW-0949">S-adenosyl-L-methionine</keyword>
<dbReference type="InterPro" id="IPR050777">
    <property type="entry name" value="SET2_Histone-Lys_MeTrsfase"/>
</dbReference>
<dbReference type="InterPro" id="IPR001965">
    <property type="entry name" value="Znf_PHD"/>
</dbReference>
<comment type="caution">
    <text evidence="14">The sequence shown here is derived from an EMBL/GenBank/DDBJ whole genome shotgun (WGS) entry which is preliminary data.</text>
</comment>
<dbReference type="SMART" id="SM00317">
    <property type="entry name" value="SET"/>
    <property type="match status" value="1"/>
</dbReference>
<dbReference type="InterPro" id="IPR013083">
    <property type="entry name" value="Znf_RING/FYVE/PHD"/>
</dbReference>
<evidence type="ECO:0000259" key="13">
    <source>
        <dbReference type="PROSITE" id="PS50868"/>
    </source>
</evidence>